<feature type="transmembrane region" description="Helical" evidence="12">
    <location>
        <begin position="82"/>
        <end position="109"/>
    </location>
</feature>
<dbReference type="EMBL" id="JACEIB010000006">
    <property type="protein sequence ID" value="MBA2934080.1"/>
    <property type="molecule type" value="Genomic_DNA"/>
</dbReference>
<accession>A0A838L596</accession>
<dbReference type="GO" id="GO:0005886">
    <property type="term" value="C:plasma membrane"/>
    <property type="evidence" value="ECO:0007669"/>
    <property type="project" value="UniProtKB-SubCell"/>
</dbReference>
<keyword evidence="5" id="KW-1003">Cell membrane</keyword>
<keyword evidence="11 12" id="KW-0472">Membrane</keyword>
<evidence type="ECO:0000256" key="7">
    <source>
        <dbReference type="ARBA" id="ARBA00022676"/>
    </source>
</evidence>
<feature type="domain" description="Glycosyltransferase 2-like" evidence="13">
    <location>
        <begin position="226"/>
        <end position="442"/>
    </location>
</feature>
<gene>
    <name evidence="14" type="primary">mdoH</name>
    <name evidence="14" type="ORF">HZF05_08200</name>
</gene>
<feature type="transmembrane region" description="Helical" evidence="12">
    <location>
        <begin position="555"/>
        <end position="574"/>
    </location>
</feature>
<reference evidence="14 15" key="1">
    <citation type="submission" date="2020-07" db="EMBL/GenBank/DDBJ databases">
        <authorList>
            <person name="Sun Q."/>
        </authorList>
    </citation>
    <scope>NUCLEOTIDE SEQUENCE [LARGE SCALE GENOMIC DNA]</scope>
    <source>
        <strain evidence="14 15">CGMCC 1.13654</strain>
    </source>
</reference>
<dbReference type="InterPro" id="IPR029044">
    <property type="entry name" value="Nucleotide-diphossugar_trans"/>
</dbReference>
<evidence type="ECO:0000256" key="6">
    <source>
        <dbReference type="ARBA" id="ARBA00022519"/>
    </source>
</evidence>
<keyword evidence="9 12" id="KW-0812">Transmembrane</keyword>
<feature type="transmembrane region" description="Helical" evidence="12">
    <location>
        <begin position="403"/>
        <end position="423"/>
    </location>
</feature>
<dbReference type="InterPro" id="IPR050321">
    <property type="entry name" value="Glycosyltr_2/OpgH_subfam"/>
</dbReference>
<keyword evidence="8 14" id="KW-0808">Transferase</keyword>
<evidence type="ECO:0000313" key="14">
    <source>
        <dbReference type="EMBL" id="MBA2934080.1"/>
    </source>
</evidence>
<evidence type="ECO:0000313" key="15">
    <source>
        <dbReference type="Proteomes" id="UP000570166"/>
    </source>
</evidence>
<dbReference type="Gene3D" id="3.90.550.10">
    <property type="entry name" value="Spore Coat Polysaccharide Biosynthesis Protein SpsA, Chain A"/>
    <property type="match status" value="1"/>
</dbReference>
<evidence type="ECO:0000256" key="3">
    <source>
        <dbReference type="ARBA" id="ARBA00009337"/>
    </source>
</evidence>
<comment type="caution">
    <text evidence="14">The sequence shown here is derived from an EMBL/GenBank/DDBJ whole genome shotgun (WGS) entry which is preliminary data.</text>
</comment>
<sequence>MAETSPWGASTVLGDMPAETPTMMPAQVLDEAPAPMRPPRTSPPGMTERRLLLVLGTLIIGTFGAGEITRSLSSDGIQAIDVVLMGLFFALFAWIAFGFLNAFAGFLLLVSGRSVPTPAAAPSARPVGRTAILLPIHNEEVEPVFARLRAMSRSIAAAGGTQLFEFFILSDSKPEREVLEHKAFRRLRMLSPLPVWYRRRMINEARKPGNIADWVRRHGGGFDYMMVLDADSLMSGAAVMRLAAAMDRHPQVGLLQTIPMVIGGETLFARWQQFCARLYGPVFSAGLLWWSGAEASFWGHNAIIRTAAFAEACGLPKLSGPEPFGGHIMSHDMFEAALLRRRGWGCHMVAMQDGTYEEYPPTFVEHAQRDRRWCQGNLQHLRVLDTAGVHWVSRLQLLMGASAYLTSPLWLLLLGASAIVAAHSEGEIQIIAPSGWLLALTIVLLFGPKFMALGWMLADPVRRQGFGGGRALTKSVFADIPLSALVAPMMMMTQTLAVIDILRGRKSGWAVQNRVSDGISLSDAARASKPHLVLGTAMAIAAILGWQAAIWMSPIFAGLLASPLLVAWTSRASIGRASARHRYFLIPEERRPNPLIRDAQVSPEDLGEPIEARWSAGEVIA</sequence>
<evidence type="ECO:0000256" key="4">
    <source>
        <dbReference type="ARBA" id="ARBA00020585"/>
    </source>
</evidence>
<dbReference type="NCBIfam" id="NF003962">
    <property type="entry name" value="PRK05454.2-5"/>
    <property type="match status" value="1"/>
</dbReference>
<dbReference type="InterPro" id="IPR001173">
    <property type="entry name" value="Glyco_trans_2-like"/>
</dbReference>
<comment type="subcellular location">
    <subcellularLocation>
        <location evidence="1">Cell inner membrane</location>
        <topology evidence="1">Multi-pass membrane protein</topology>
    </subcellularLocation>
</comment>
<keyword evidence="6" id="KW-0997">Cell inner membrane</keyword>
<dbReference type="AlphaFoldDB" id="A0A838L596"/>
<name>A0A838L596_9SPHN</name>
<evidence type="ECO:0000256" key="11">
    <source>
        <dbReference type="ARBA" id="ARBA00023136"/>
    </source>
</evidence>
<dbReference type="SUPFAM" id="SSF53448">
    <property type="entry name" value="Nucleotide-diphospho-sugar transferases"/>
    <property type="match status" value="1"/>
</dbReference>
<keyword evidence="10 12" id="KW-1133">Transmembrane helix</keyword>
<dbReference type="Proteomes" id="UP000570166">
    <property type="component" value="Unassembled WGS sequence"/>
</dbReference>
<dbReference type="GO" id="GO:0016758">
    <property type="term" value="F:hexosyltransferase activity"/>
    <property type="evidence" value="ECO:0007669"/>
    <property type="project" value="TreeGrafter"/>
</dbReference>
<dbReference type="NCBIfam" id="NF003958">
    <property type="entry name" value="PRK05454.2-1"/>
    <property type="match status" value="1"/>
</dbReference>
<feature type="transmembrane region" description="Helical" evidence="12">
    <location>
        <begin position="435"/>
        <end position="458"/>
    </location>
</feature>
<protein>
    <recommendedName>
        <fullName evidence="4">Glucans biosynthesis glucosyltransferase H</fullName>
    </recommendedName>
</protein>
<keyword evidence="7" id="KW-0328">Glycosyltransferase</keyword>
<evidence type="ECO:0000256" key="2">
    <source>
        <dbReference type="ARBA" id="ARBA00005001"/>
    </source>
</evidence>
<organism evidence="14 15">
    <name type="scientific">Sphingomonas chungangi</name>
    <dbReference type="NCBI Taxonomy" id="2683589"/>
    <lineage>
        <taxon>Bacteria</taxon>
        <taxon>Pseudomonadati</taxon>
        <taxon>Pseudomonadota</taxon>
        <taxon>Alphaproteobacteria</taxon>
        <taxon>Sphingomonadales</taxon>
        <taxon>Sphingomonadaceae</taxon>
        <taxon>Sphingomonas</taxon>
    </lineage>
</organism>
<evidence type="ECO:0000256" key="10">
    <source>
        <dbReference type="ARBA" id="ARBA00022989"/>
    </source>
</evidence>
<feature type="transmembrane region" description="Helical" evidence="12">
    <location>
        <begin position="51"/>
        <end position="70"/>
    </location>
</feature>
<feature type="transmembrane region" description="Helical" evidence="12">
    <location>
        <begin position="532"/>
        <end position="549"/>
    </location>
</feature>
<dbReference type="Pfam" id="PF13632">
    <property type="entry name" value="Glyco_trans_2_3"/>
    <property type="match status" value="1"/>
</dbReference>
<evidence type="ECO:0000256" key="9">
    <source>
        <dbReference type="ARBA" id="ARBA00022692"/>
    </source>
</evidence>
<comment type="similarity">
    <text evidence="3">Belongs to the glycosyltransferase 2 family. OpgH subfamily.</text>
</comment>
<proteinExistence type="inferred from homology"/>
<evidence type="ECO:0000256" key="12">
    <source>
        <dbReference type="SAM" id="Phobius"/>
    </source>
</evidence>
<evidence type="ECO:0000256" key="1">
    <source>
        <dbReference type="ARBA" id="ARBA00004429"/>
    </source>
</evidence>
<evidence type="ECO:0000256" key="8">
    <source>
        <dbReference type="ARBA" id="ARBA00022679"/>
    </source>
</evidence>
<dbReference type="PANTHER" id="PTHR43867">
    <property type="entry name" value="CELLULOSE SYNTHASE CATALYTIC SUBUNIT A [UDP-FORMING]"/>
    <property type="match status" value="1"/>
</dbReference>
<comment type="pathway">
    <text evidence="2">Glycan metabolism; osmoregulated periplasmic glucan (OPG) biosynthesis.</text>
</comment>
<dbReference type="PANTHER" id="PTHR43867:SF5">
    <property type="entry name" value="GLUCANS BIOSYNTHESIS GLUCOSYLTRANSFERASE H"/>
    <property type="match status" value="1"/>
</dbReference>
<evidence type="ECO:0000256" key="5">
    <source>
        <dbReference type="ARBA" id="ARBA00022475"/>
    </source>
</evidence>
<evidence type="ECO:0000259" key="13">
    <source>
        <dbReference type="Pfam" id="PF13632"/>
    </source>
</evidence>
<keyword evidence="15" id="KW-1185">Reference proteome</keyword>